<dbReference type="RefSeq" id="WP_021128033.1">
    <property type="nucleotide sequence ID" value="NZ_CABJBQ010000087.1"/>
</dbReference>
<dbReference type="InterPro" id="IPR045515">
    <property type="entry name" value="DUF6440"/>
</dbReference>
<evidence type="ECO:0000313" key="2">
    <source>
        <dbReference type="EMBL" id="CEN31854.1"/>
    </source>
</evidence>
<name>A0A9P1KXT0_PARSO</name>
<protein>
    <recommendedName>
        <fullName evidence="1">DUF6440 domain-containing protein</fullName>
    </recommendedName>
</protein>
<gene>
    <name evidence="2" type="ORF">UMC4404_30401</name>
</gene>
<dbReference type="Pfam" id="PF20037">
    <property type="entry name" value="DUF6440"/>
    <property type="match status" value="1"/>
</dbReference>
<comment type="caution">
    <text evidence="2">The sequence shown here is derived from an EMBL/GenBank/DDBJ whole genome shotgun (WGS) entry which is preliminary data.</text>
</comment>
<evidence type="ECO:0000313" key="3">
    <source>
        <dbReference type="Proteomes" id="UP000049685"/>
    </source>
</evidence>
<feature type="domain" description="DUF6440" evidence="1">
    <location>
        <begin position="6"/>
        <end position="56"/>
    </location>
</feature>
<reference evidence="3" key="1">
    <citation type="submission" date="2015-01" db="EMBL/GenBank/DDBJ databases">
        <authorList>
            <person name="Aslett A.Martin."/>
            <person name="De Silva Nishadi"/>
        </authorList>
    </citation>
    <scope>NUCLEOTIDE SEQUENCE [LARGE SCALE GENOMIC DNA]</scope>
    <source>
        <strain evidence="3">UMC4404</strain>
    </source>
</reference>
<dbReference type="EMBL" id="CDNY01000029">
    <property type="protein sequence ID" value="CEN31854.1"/>
    <property type="molecule type" value="Genomic_DNA"/>
</dbReference>
<organism evidence="2 3">
    <name type="scientific">Paraclostridium sordellii</name>
    <name type="common">Clostridium sordellii</name>
    <dbReference type="NCBI Taxonomy" id="1505"/>
    <lineage>
        <taxon>Bacteria</taxon>
        <taxon>Bacillati</taxon>
        <taxon>Bacillota</taxon>
        <taxon>Clostridia</taxon>
        <taxon>Peptostreptococcales</taxon>
        <taxon>Peptostreptococcaceae</taxon>
        <taxon>Paraclostridium</taxon>
    </lineage>
</organism>
<dbReference type="Proteomes" id="UP000049685">
    <property type="component" value="Unassembled WGS sequence"/>
</dbReference>
<dbReference type="AlphaFoldDB" id="A0A9P1KXT0"/>
<evidence type="ECO:0000259" key="1">
    <source>
        <dbReference type="Pfam" id="PF20037"/>
    </source>
</evidence>
<proteinExistence type="predicted"/>
<accession>A0A9P1KXT0</accession>
<dbReference type="KEGG" id="psor:RSJ16_12465"/>
<sequence>MKNDERFTLKNIQSFGFSGIKIIVDQDTGVNYLVYCVGQGVGLTPLLDSKGNVVISPVNT</sequence>